<protein>
    <recommendedName>
        <fullName evidence="1">NLP1-9 GAF domain-containing protein</fullName>
    </recommendedName>
</protein>
<dbReference type="InterPro" id="IPR045012">
    <property type="entry name" value="NLP"/>
</dbReference>
<evidence type="ECO:0000313" key="3">
    <source>
        <dbReference type="Proteomes" id="UP001229421"/>
    </source>
</evidence>
<dbReference type="PANTHER" id="PTHR32002:SF49">
    <property type="entry name" value="BILE ACID:SODIUM SYMPORTER_ARSENICAL RESISTANCE PROTEIN ACR3-RELATED"/>
    <property type="match status" value="1"/>
</dbReference>
<dbReference type="GO" id="GO:0003700">
    <property type="term" value="F:DNA-binding transcription factor activity"/>
    <property type="evidence" value="ECO:0007669"/>
    <property type="project" value="InterPro"/>
</dbReference>
<keyword evidence="3" id="KW-1185">Reference proteome</keyword>
<reference evidence="2" key="1">
    <citation type="journal article" date="2023" name="bioRxiv">
        <title>Improved chromosome-level genome assembly for marigold (Tagetes erecta).</title>
        <authorList>
            <person name="Jiang F."/>
            <person name="Yuan L."/>
            <person name="Wang S."/>
            <person name="Wang H."/>
            <person name="Xu D."/>
            <person name="Wang A."/>
            <person name="Fan W."/>
        </authorList>
    </citation>
    <scope>NUCLEOTIDE SEQUENCE</scope>
    <source>
        <strain evidence="2">WSJ</strain>
        <tissue evidence="2">Leaf</tissue>
    </source>
</reference>
<accession>A0AAD8KT45</accession>
<dbReference type="InterPro" id="IPR055081">
    <property type="entry name" value="NLP1-9_GAF"/>
</dbReference>
<comment type="caution">
    <text evidence="2">The sequence shown here is derived from an EMBL/GenBank/DDBJ whole genome shotgun (WGS) entry which is preliminary data.</text>
</comment>
<sequence>MSGFTQLLKSELTHGGFIDPSRIDPGREACPPIERETSDEKIFSAFVRAKSFPLHRIIFQFWRQRAVGGRMVLDCSRSSYAVLIYNLLHAKYRSLCIKYKYSIDNPNANPPWIISGGPVVTAFLNHFPEVIVDLRSYQGSNPLVDCALECGFLCCMMLPIFDHDSRCIIGVVECSMKHHALLLPIFNDLKRELEKEGLSIYHVPGPYKAISGDWETAKTEIENGLKIACESHHLTLGQVWVSYDSDENDDQMKLVKLSSYFGNVDSDMSSFKEFYDTFDVIFLKKGEGLVGRTLETQQSHFCRDVYKLSDNKEGVLALLYANNKSVYTCLVICLRSTHTGELEYAFEFFWPCNRQYILETLILTLRKYLPSFKFAYGDQLGDLLTVVDVKKSSSEALNETNADDDVAIFAAYRHEASLFYLPSSSTFENIMNKLNNVFQLDPARTYKVEYQASPSRWSSLVSLESCRRIDDMGAIKLRLQAEGRQVGWQWKTNS</sequence>
<dbReference type="EMBL" id="JAUHHV010000005">
    <property type="protein sequence ID" value="KAK1425245.1"/>
    <property type="molecule type" value="Genomic_DNA"/>
</dbReference>
<name>A0AAD8KT45_TARER</name>
<evidence type="ECO:0000259" key="1">
    <source>
        <dbReference type="Pfam" id="PF22922"/>
    </source>
</evidence>
<dbReference type="AlphaFoldDB" id="A0AAD8KT45"/>
<proteinExistence type="predicted"/>
<dbReference type="PANTHER" id="PTHR32002">
    <property type="entry name" value="PROTEIN NLP8"/>
    <property type="match status" value="1"/>
</dbReference>
<dbReference type="Proteomes" id="UP001229421">
    <property type="component" value="Unassembled WGS sequence"/>
</dbReference>
<feature type="domain" description="NLP1-9 GAF" evidence="1">
    <location>
        <begin position="215"/>
        <end position="357"/>
    </location>
</feature>
<gene>
    <name evidence="2" type="ORF">QVD17_20593</name>
</gene>
<organism evidence="2 3">
    <name type="scientific">Tagetes erecta</name>
    <name type="common">African marigold</name>
    <dbReference type="NCBI Taxonomy" id="13708"/>
    <lineage>
        <taxon>Eukaryota</taxon>
        <taxon>Viridiplantae</taxon>
        <taxon>Streptophyta</taxon>
        <taxon>Embryophyta</taxon>
        <taxon>Tracheophyta</taxon>
        <taxon>Spermatophyta</taxon>
        <taxon>Magnoliopsida</taxon>
        <taxon>eudicotyledons</taxon>
        <taxon>Gunneridae</taxon>
        <taxon>Pentapetalae</taxon>
        <taxon>asterids</taxon>
        <taxon>campanulids</taxon>
        <taxon>Asterales</taxon>
        <taxon>Asteraceae</taxon>
        <taxon>Asteroideae</taxon>
        <taxon>Heliantheae alliance</taxon>
        <taxon>Tageteae</taxon>
        <taxon>Tagetes</taxon>
    </lineage>
</organism>
<dbReference type="Pfam" id="PF22922">
    <property type="entry name" value="GAF_NLP"/>
    <property type="match status" value="1"/>
</dbReference>
<evidence type="ECO:0000313" key="2">
    <source>
        <dbReference type="EMBL" id="KAK1425245.1"/>
    </source>
</evidence>